<dbReference type="Pfam" id="PF00069">
    <property type="entry name" value="Pkinase"/>
    <property type="match status" value="1"/>
</dbReference>
<feature type="coiled-coil region" evidence="1">
    <location>
        <begin position="95"/>
        <end position="126"/>
    </location>
</feature>
<dbReference type="PANTHER" id="PTHR24347">
    <property type="entry name" value="SERINE/THREONINE-PROTEIN KINASE"/>
    <property type="match status" value="1"/>
</dbReference>
<organism evidence="3 4">
    <name type="scientific">Ichthyophthirius multifiliis</name>
    <name type="common">White spot disease agent</name>
    <name type="synonym">Ich</name>
    <dbReference type="NCBI Taxonomy" id="5932"/>
    <lineage>
        <taxon>Eukaryota</taxon>
        <taxon>Sar</taxon>
        <taxon>Alveolata</taxon>
        <taxon>Ciliophora</taxon>
        <taxon>Intramacronucleata</taxon>
        <taxon>Oligohymenophorea</taxon>
        <taxon>Hymenostomatida</taxon>
        <taxon>Ophryoglenina</taxon>
        <taxon>Ichthyophthirius</taxon>
    </lineage>
</organism>
<keyword evidence="3" id="KW-0808">Transferase</keyword>
<dbReference type="OrthoDB" id="4062651at2759"/>
<dbReference type="SUPFAM" id="SSF56112">
    <property type="entry name" value="Protein kinase-like (PK-like)"/>
    <property type="match status" value="1"/>
</dbReference>
<dbReference type="EMBL" id="GL983871">
    <property type="protein sequence ID" value="EGR31391.1"/>
    <property type="molecule type" value="Genomic_DNA"/>
</dbReference>
<dbReference type="EC" id="2.7.11.1" evidence="3"/>
<dbReference type="GO" id="GO:0005524">
    <property type="term" value="F:ATP binding"/>
    <property type="evidence" value="ECO:0007669"/>
    <property type="project" value="InterPro"/>
</dbReference>
<evidence type="ECO:0000256" key="1">
    <source>
        <dbReference type="SAM" id="Coils"/>
    </source>
</evidence>
<proteinExistence type="predicted"/>
<dbReference type="RefSeq" id="XP_004034877.1">
    <property type="nucleotide sequence ID" value="XM_004034829.1"/>
</dbReference>
<dbReference type="InterPro" id="IPR000719">
    <property type="entry name" value="Prot_kinase_dom"/>
</dbReference>
<name>G0QTS0_ICHMU</name>
<dbReference type="Proteomes" id="UP000008983">
    <property type="component" value="Unassembled WGS sequence"/>
</dbReference>
<dbReference type="STRING" id="857967.G0QTS0"/>
<dbReference type="SMART" id="SM00220">
    <property type="entry name" value="S_TKc"/>
    <property type="match status" value="1"/>
</dbReference>
<dbReference type="GeneID" id="14907529"/>
<evidence type="ECO:0000259" key="2">
    <source>
        <dbReference type="PROSITE" id="PS50011"/>
    </source>
</evidence>
<evidence type="ECO:0000313" key="4">
    <source>
        <dbReference type="Proteomes" id="UP000008983"/>
    </source>
</evidence>
<keyword evidence="4" id="KW-1185">Reference proteome</keyword>
<dbReference type="InterPro" id="IPR011009">
    <property type="entry name" value="Kinase-like_dom_sf"/>
</dbReference>
<dbReference type="Gene3D" id="1.10.510.10">
    <property type="entry name" value="Transferase(Phosphotransferase) domain 1"/>
    <property type="match status" value="1"/>
</dbReference>
<feature type="domain" description="Protein kinase" evidence="2">
    <location>
        <begin position="1"/>
        <end position="143"/>
    </location>
</feature>
<dbReference type="eggNOG" id="KOG0032">
    <property type="taxonomic scope" value="Eukaryota"/>
</dbReference>
<reference evidence="3 4" key="1">
    <citation type="submission" date="2011-07" db="EMBL/GenBank/DDBJ databases">
        <authorList>
            <person name="Coyne R."/>
            <person name="Brami D."/>
            <person name="Johnson J."/>
            <person name="Hostetler J."/>
            <person name="Hannick L."/>
            <person name="Clark T."/>
            <person name="Cassidy-Hanley D."/>
            <person name="Inman J."/>
        </authorList>
    </citation>
    <scope>NUCLEOTIDE SEQUENCE [LARGE SCALE GENOMIC DNA]</scope>
    <source>
        <strain evidence="3 4">G5</strain>
    </source>
</reference>
<sequence>MHRDIKPENLLFCKEQNQSILKIVDFGLATFADEFPYIFPKCGTPGFVAPEIANLKDKSQGYSVICDMFSVGVIFHILLTGEAVFPGRKFNDVLNKNKNCEIDFSKKEYENLSIEAKELLMKLLQKNPKQRISAECALNHSYFQQNYLKKIPSSDNLQDYSIIRNKQNSLFAKPLRIPYVANEPSATDNLDSFITEHFRNKQSIVEERDEDEEKQAQINIQNNQIKQSINKIEEEIN</sequence>
<gene>
    <name evidence="3" type="ORF">IMG5_110960</name>
</gene>
<keyword evidence="3" id="KW-0418">Kinase</keyword>
<dbReference type="GO" id="GO:0004674">
    <property type="term" value="F:protein serine/threonine kinase activity"/>
    <property type="evidence" value="ECO:0007669"/>
    <property type="project" value="UniProtKB-EC"/>
</dbReference>
<dbReference type="AlphaFoldDB" id="G0QTS0"/>
<evidence type="ECO:0000313" key="3">
    <source>
        <dbReference type="EMBL" id="EGR31391.1"/>
    </source>
</evidence>
<dbReference type="PROSITE" id="PS50011">
    <property type="entry name" value="PROTEIN_KINASE_DOM"/>
    <property type="match status" value="1"/>
</dbReference>
<dbReference type="InParanoid" id="G0QTS0"/>
<keyword evidence="1" id="KW-0175">Coiled coil</keyword>
<protein>
    <submittedName>
        <fullName evidence="3">Protein kinase domain protein</fullName>
        <ecNumber evidence="3">2.7.11.1</ecNumber>
    </submittedName>
</protein>
<accession>G0QTS0</accession>